<comment type="caution">
    <text evidence="7">The sequence shown here is derived from an EMBL/GenBank/DDBJ whole genome shotgun (WGS) entry which is preliminary data.</text>
</comment>
<dbReference type="AlphaFoldDB" id="A0AAW5K3I7"/>
<feature type="transmembrane region" description="Helical" evidence="6">
    <location>
        <begin position="401"/>
        <end position="422"/>
    </location>
</feature>
<evidence type="ECO:0000313" key="7">
    <source>
        <dbReference type="EMBL" id="MCQ4814461.1"/>
    </source>
</evidence>
<keyword evidence="4 6" id="KW-1133">Transmembrane helix</keyword>
<evidence type="ECO:0000256" key="3">
    <source>
        <dbReference type="ARBA" id="ARBA00022692"/>
    </source>
</evidence>
<dbReference type="PANTHER" id="PTHR43823:SF3">
    <property type="entry name" value="MULTIDRUG EXPORT PROTEIN MEPA"/>
    <property type="match status" value="1"/>
</dbReference>
<dbReference type="GO" id="GO:0042910">
    <property type="term" value="F:xenobiotic transmembrane transporter activity"/>
    <property type="evidence" value="ECO:0007669"/>
    <property type="project" value="InterPro"/>
</dbReference>
<dbReference type="EMBL" id="JANFYT010000015">
    <property type="protein sequence ID" value="MCQ4814461.1"/>
    <property type="molecule type" value="Genomic_DNA"/>
</dbReference>
<feature type="transmembrane region" description="Helical" evidence="6">
    <location>
        <begin position="155"/>
        <end position="176"/>
    </location>
</feature>
<feature type="transmembrane region" description="Helical" evidence="6">
    <location>
        <begin position="219"/>
        <end position="239"/>
    </location>
</feature>
<feature type="transmembrane region" description="Helical" evidence="6">
    <location>
        <begin position="182"/>
        <end position="207"/>
    </location>
</feature>
<dbReference type="Proteomes" id="UP001205919">
    <property type="component" value="Unassembled WGS sequence"/>
</dbReference>
<reference evidence="7 8" key="1">
    <citation type="submission" date="2022-06" db="EMBL/GenBank/DDBJ databases">
        <title>Isolation of gut microbiota from human fecal samples.</title>
        <authorList>
            <person name="Pamer E.G."/>
            <person name="Barat B."/>
            <person name="Waligurski E."/>
            <person name="Medina S."/>
            <person name="Paddock L."/>
            <person name="Mostad J."/>
        </authorList>
    </citation>
    <scope>NUCLEOTIDE SEQUENCE [LARGE SCALE GENOMIC DNA]</scope>
    <source>
        <strain evidence="7 8">DFI.9.90</strain>
    </source>
</reference>
<dbReference type="InterPro" id="IPR051327">
    <property type="entry name" value="MATE_MepA_subfamily"/>
</dbReference>
<keyword evidence="8" id="KW-1185">Reference proteome</keyword>
<feature type="transmembrane region" description="Helical" evidence="6">
    <location>
        <begin position="259"/>
        <end position="278"/>
    </location>
</feature>
<keyword evidence="2" id="KW-1003">Cell membrane</keyword>
<dbReference type="PANTHER" id="PTHR43823">
    <property type="entry name" value="SPORULATION PROTEIN YKVU"/>
    <property type="match status" value="1"/>
</dbReference>
<feature type="transmembrane region" description="Helical" evidence="6">
    <location>
        <begin position="306"/>
        <end position="327"/>
    </location>
</feature>
<accession>A0AAW5K3I7</accession>
<feature type="transmembrane region" description="Helical" evidence="6">
    <location>
        <begin position="347"/>
        <end position="369"/>
    </location>
</feature>
<evidence type="ECO:0000256" key="6">
    <source>
        <dbReference type="SAM" id="Phobius"/>
    </source>
</evidence>
<evidence type="ECO:0000313" key="8">
    <source>
        <dbReference type="Proteomes" id="UP001205919"/>
    </source>
</evidence>
<feature type="transmembrane region" description="Helical" evidence="6">
    <location>
        <begin position="376"/>
        <end position="395"/>
    </location>
</feature>
<feature type="transmembrane region" description="Helical" evidence="6">
    <location>
        <begin position="127"/>
        <end position="148"/>
    </location>
</feature>
<feature type="transmembrane region" description="Helical" evidence="6">
    <location>
        <begin position="41"/>
        <end position="71"/>
    </location>
</feature>
<dbReference type="RefSeq" id="WP_008711065.1">
    <property type="nucleotide sequence ID" value="NZ_CABKQM010000006.1"/>
</dbReference>
<protein>
    <submittedName>
        <fullName evidence="7">MATE family efflux transporter</fullName>
    </submittedName>
</protein>
<dbReference type="GO" id="GO:0005886">
    <property type="term" value="C:plasma membrane"/>
    <property type="evidence" value="ECO:0007669"/>
    <property type="project" value="UniProtKB-SubCell"/>
</dbReference>
<sequence>MKNSREFFSCVLPSLAAFALSGVYAVVDGFFVGNSIGDAGLAAINFAFPVTALLQAAGTGIGMGGAIRFAICAAQDDEKTARHYFSATLILLALCGALLSVLFFVSAGPLLKTLGARGATLPLGREYLIFIAAGALFQVFGTGLVPLIRNMGGSLYAMFAMSAGFIANIILDWLFIMVFGWGMAGAAVATVIGQAATALCAAFYFAVKRYPPSRPPVRMVLRLFSVILKIAISPFGITFSPMIGMMLMNRFSVLYGGEGAVACYACVGYIVTIVYLLLQGVGDGCQPLISRYYGSGRRADMRRVCLLAYMTAGALSLLSICALYLARGGVGELFGASEAVGRSVARVLPLFLAGVSFLAFTRITAASFYATEESRLSYILVYAEPLFLLAFLLLMPRFFGLTGVWLATPASQAATAAIASAARRKAKALNPSRAGRAEAAS</sequence>
<dbReference type="GO" id="GO:0015297">
    <property type="term" value="F:antiporter activity"/>
    <property type="evidence" value="ECO:0007669"/>
    <property type="project" value="InterPro"/>
</dbReference>
<evidence type="ECO:0000256" key="2">
    <source>
        <dbReference type="ARBA" id="ARBA00022475"/>
    </source>
</evidence>
<gene>
    <name evidence="7" type="ORF">NE630_08485</name>
</gene>
<evidence type="ECO:0000256" key="4">
    <source>
        <dbReference type="ARBA" id="ARBA00022989"/>
    </source>
</evidence>
<dbReference type="InterPro" id="IPR002528">
    <property type="entry name" value="MATE_fam"/>
</dbReference>
<keyword evidence="3 6" id="KW-0812">Transmembrane</keyword>
<evidence type="ECO:0000256" key="1">
    <source>
        <dbReference type="ARBA" id="ARBA00004651"/>
    </source>
</evidence>
<feature type="transmembrane region" description="Helical" evidence="6">
    <location>
        <begin position="83"/>
        <end position="107"/>
    </location>
</feature>
<name>A0AAW5K3I7_9BACT</name>
<evidence type="ECO:0000256" key="5">
    <source>
        <dbReference type="ARBA" id="ARBA00023136"/>
    </source>
</evidence>
<organism evidence="7 8">
    <name type="scientific">Cloacibacillus evryensis</name>
    <dbReference type="NCBI Taxonomy" id="508460"/>
    <lineage>
        <taxon>Bacteria</taxon>
        <taxon>Thermotogati</taxon>
        <taxon>Synergistota</taxon>
        <taxon>Synergistia</taxon>
        <taxon>Synergistales</taxon>
        <taxon>Synergistaceae</taxon>
        <taxon>Cloacibacillus</taxon>
    </lineage>
</organism>
<dbReference type="Pfam" id="PF01554">
    <property type="entry name" value="MatE"/>
    <property type="match status" value="2"/>
</dbReference>
<proteinExistence type="predicted"/>
<comment type="subcellular location">
    <subcellularLocation>
        <location evidence="1">Cell membrane</location>
        <topology evidence="1">Multi-pass membrane protein</topology>
    </subcellularLocation>
</comment>
<keyword evidence="5 6" id="KW-0472">Membrane</keyword>